<reference evidence="2" key="1">
    <citation type="submission" date="2020-10" db="EMBL/GenBank/DDBJ databases">
        <title>High-Quality Genome Resource of Clonostachys rosea strain S41 by Oxford Nanopore Long-Read Sequencing.</title>
        <authorList>
            <person name="Wang H."/>
        </authorList>
    </citation>
    <scope>NUCLEOTIDE SEQUENCE</scope>
    <source>
        <strain evidence="2">S41</strain>
    </source>
</reference>
<feature type="chain" id="PRO_5034840791" evidence="1">
    <location>
        <begin position="19"/>
        <end position="172"/>
    </location>
</feature>
<evidence type="ECO:0000256" key="1">
    <source>
        <dbReference type="SAM" id="SignalP"/>
    </source>
</evidence>
<protein>
    <submittedName>
        <fullName evidence="2">Uncharacterized protein</fullName>
    </submittedName>
</protein>
<sequence>MRFFYSFVLLAVTALVSAASIKQDMDLLKREIDAAAVFGQVEIVPVPLDGNLTKLEFTVDGNFEGTLIQTEDGGVEAFDAEGKPIDLDDTVFDEFLENVPVSKRFYLAIIRIIGALLVRWGQRAWAFFACIGWNATLLNCADKFVTCASRGTAPWACASGLLCVGKAGKNCV</sequence>
<keyword evidence="1" id="KW-0732">Signal</keyword>
<feature type="signal peptide" evidence="1">
    <location>
        <begin position="1"/>
        <end position="18"/>
    </location>
</feature>
<accession>A0A8H7KCG3</accession>
<dbReference type="EMBL" id="JADCTT010000010">
    <property type="protein sequence ID" value="KAF9747412.1"/>
    <property type="molecule type" value="Genomic_DNA"/>
</dbReference>
<dbReference type="Proteomes" id="UP000616885">
    <property type="component" value="Unassembled WGS sequence"/>
</dbReference>
<proteinExistence type="predicted"/>
<comment type="caution">
    <text evidence="2">The sequence shown here is derived from an EMBL/GenBank/DDBJ whole genome shotgun (WGS) entry which is preliminary data.</text>
</comment>
<name>A0A8H7KCG3_BIOOC</name>
<gene>
    <name evidence="2" type="ORF">IM811_002746</name>
</gene>
<evidence type="ECO:0000313" key="3">
    <source>
        <dbReference type="Proteomes" id="UP000616885"/>
    </source>
</evidence>
<evidence type="ECO:0000313" key="2">
    <source>
        <dbReference type="EMBL" id="KAF9747412.1"/>
    </source>
</evidence>
<organism evidence="2 3">
    <name type="scientific">Bionectria ochroleuca</name>
    <name type="common">Gliocladium roseum</name>
    <dbReference type="NCBI Taxonomy" id="29856"/>
    <lineage>
        <taxon>Eukaryota</taxon>
        <taxon>Fungi</taxon>
        <taxon>Dikarya</taxon>
        <taxon>Ascomycota</taxon>
        <taxon>Pezizomycotina</taxon>
        <taxon>Sordariomycetes</taxon>
        <taxon>Hypocreomycetidae</taxon>
        <taxon>Hypocreales</taxon>
        <taxon>Bionectriaceae</taxon>
        <taxon>Clonostachys</taxon>
    </lineage>
</organism>
<dbReference type="AlphaFoldDB" id="A0A8H7KCG3"/>